<name>A0A1W0WVG6_HYPEX</name>
<dbReference type="GO" id="GO:0005509">
    <property type="term" value="F:calcium ion binding"/>
    <property type="evidence" value="ECO:0007669"/>
    <property type="project" value="InterPro"/>
</dbReference>
<reference evidence="12" key="1">
    <citation type="submission" date="2017-01" db="EMBL/GenBank/DDBJ databases">
        <title>Comparative genomics of anhydrobiosis in the tardigrade Hypsibius dujardini.</title>
        <authorList>
            <person name="Yoshida Y."/>
            <person name="Koutsovoulos G."/>
            <person name="Laetsch D."/>
            <person name="Stevens L."/>
            <person name="Kumar S."/>
            <person name="Horikawa D."/>
            <person name="Ishino K."/>
            <person name="Komine S."/>
            <person name="Tomita M."/>
            <person name="Blaxter M."/>
            <person name="Arakawa K."/>
        </authorList>
    </citation>
    <scope>NUCLEOTIDE SEQUENCE [LARGE SCALE GENOMIC DNA]</scope>
    <source>
        <strain evidence="12">Z151</strain>
    </source>
</reference>
<evidence type="ECO:0000256" key="1">
    <source>
        <dbReference type="ARBA" id="ARBA00000707"/>
    </source>
</evidence>
<dbReference type="InterPro" id="IPR011992">
    <property type="entry name" value="EF-hand-dom_pair"/>
</dbReference>
<dbReference type="GO" id="GO:0071108">
    <property type="term" value="P:protein K48-linked deubiquitination"/>
    <property type="evidence" value="ECO:0007669"/>
    <property type="project" value="InterPro"/>
</dbReference>
<keyword evidence="7 8" id="KW-0788">Thiol protease</keyword>
<proteinExistence type="inferred from homology"/>
<dbReference type="InterPro" id="IPR039785">
    <property type="entry name" value="MINY3/4"/>
</dbReference>
<feature type="compositionally biased region" description="Basic and acidic residues" evidence="9">
    <location>
        <begin position="151"/>
        <end position="162"/>
    </location>
</feature>
<protein>
    <recommendedName>
        <fullName evidence="8">Ubiquitin carboxyl-terminal hydrolase MINDY</fullName>
        <ecNumber evidence="8">3.4.19.12</ecNumber>
    </recommendedName>
</protein>
<evidence type="ECO:0000256" key="6">
    <source>
        <dbReference type="ARBA" id="ARBA00022801"/>
    </source>
</evidence>
<dbReference type="SUPFAM" id="SSF47473">
    <property type="entry name" value="EF-hand"/>
    <property type="match status" value="1"/>
</dbReference>
<evidence type="ECO:0000313" key="12">
    <source>
        <dbReference type="Proteomes" id="UP000192578"/>
    </source>
</evidence>
<evidence type="ECO:0000256" key="4">
    <source>
        <dbReference type="ARBA" id="ARBA00022670"/>
    </source>
</evidence>
<dbReference type="PROSITE" id="PS50222">
    <property type="entry name" value="EF_HAND_2"/>
    <property type="match status" value="1"/>
</dbReference>
<evidence type="ECO:0000313" key="11">
    <source>
        <dbReference type="EMBL" id="OQV19209.1"/>
    </source>
</evidence>
<gene>
    <name evidence="11" type="ORF">BV898_06844</name>
</gene>
<keyword evidence="4 8" id="KW-0645">Protease</keyword>
<evidence type="ECO:0000256" key="3">
    <source>
        <dbReference type="ARBA" id="ARBA00011074"/>
    </source>
</evidence>
<dbReference type="Proteomes" id="UP000192578">
    <property type="component" value="Unassembled WGS sequence"/>
</dbReference>
<keyword evidence="6 8" id="KW-0378">Hydrolase</keyword>
<feature type="region of interest" description="Disordered" evidence="9">
    <location>
        <begin position="496"/>
        <end position="516"/>
    </location>
</feature>
<dbReference type="PANTHER" id="PTHR12473:SF17">
    <property type="entry name" value="UBIQUITIN CARBOXYL-TERMINAL HYDROLASE MINDY-3"/>
    <property type="match status" value="1"/>
</dbReference>
<dbReference type="InterPro" id="IPR002048">
    <property type="entry name" value="EF_hand_dom"/>
</dbReference>
<sequence>MTDSSESTTSIAEVIDKVAVSNLNGGTGPDVWVGEKLTEETVKDLLKLVWGEGGPERENLHRWSQGFAFSPSEQTALVQMFGGPCAVIAPVQAYLLRNSIYGSRALDQNWRAKNGPELLTDALVEMFALLSSPSFVVVLPSDLLRIPSKRDATTMEEGHPEVDAVENDNPNSPTDHGVHSDLKSRRFSTIDELKKFLTDKPSVFTTSFGILRFLYSFILSKTIAKVREDLEDPTEPLIDAAHGHGNQCLTNLLITGQAVCNVWDDVKEFGGLRLQGIPGRPAIGYLSLLESLRYVEVGFYLKCPQYPIWILASETHLSIVFALIRTLVESEAEEAAAIRAFKNYDEHGSGFISADKLKDVLETLNLFREDEYVNSLKDKMDKDKLDIILRSDFLAEFFPHTAKFNHGRPFDVYHYNGLARPDNPVHYHHGMAKIIELDLDVEIIDAGIDANGIDSDSSIVRCLRTNSVSFDPFQSICFYARVRVARSHMPTLAPVRSTAGRSLGSSRMPSTTAASHATTTDITLFHGTSP</sequence>
<dbReference type="GO" id="GO:0006508">
    <property type="term" value="P:proteolysis"/>
    <property type="evidence" value="ECO:0007669"/>
    <property type="project" value="UniProtKB-KW"/>
</dbReference>
<dbReference type="AlphaFoldDB" id="A0A1W0WVG6"/>
<keyword evidence="5 8" id="KW-0833">Ubl conjugation pathway</keyword>
<evidence type="ECO:0000256" key="5">
    <source>
        <dbReference type="ARBA" id="ARBA00022786"/>
    </source>
</evidence>
<accession>A0A1W0WVG6</accession>
<comment type="catalytic activity">
    <reaction evidence="1 8">
        <text>Thiol-dependent hydrolysis of ester, thioester, amide, peptide and isopeptide bonds formed by the C-terminal Gly of ubiquitin (a 76-residue protein attached to proteins as an intracellular targeting signal).</text>
        <dbReference type="EC" id="3.4.19.12"/>
    </reaction>
</comment>
<evidence type="ECO:0000256" key="2">
    <source>
        <dbReference type="ARBA" id="ARBA00002107"/>
    </source>
</evidence>
<dbReference type="GO" id="GO:0004843">
    <property type="term" value="F:cysteine-type deubiquitinase activity"/>
    <property type="evidence" value="ECO:0007669"/>
    <property type="project" value="UniProtKB-UniRule"/>
</dbReference>
<feature type="region of interest" description="Disordered" evidence="9">
    <location>
        <begin position="151"/>
        <end position="180"/>
    </location>
</feature>
<evidence type="ECO:0000256" key="9">
    <source>
        <dbReference type="SAM" id="MobiDB-lite"/>
    </source>
</evidence>
<dbReference type="EC" id="3.4.19.12" evidence="8"/>
<organism evidence="11 12">
    <name type="scientific">Hypsibius exemplaris</name>
    <name type="common">Freshwater tardigrade</name>
    <dbReference type="NCBI Taxonomy" id="2072580"/>
    <lineage>
        <taxon>Eukaryota</taxon>
        <taxon>Metazoa</taxon>
        <taxon>Ecdysozoa</taxon>
        <taxon>Tardigrada</taxon>
        <taxon>Eutardigrada</taxon>
        <taxon>Parachela</taxon>
        <taxon>Hypsibioidea</taxon>
        <taxon>Hypsibiidae</taxon>
        <taxon>Hypsibius</taxon>
    </lineage>
</organism>
<dbReference type="OrthoDB" id="9981542at2759"/>
<dbReference type="EMBL" id="MTYJ01000042">
    <property type="protein sequence ID" value="OQV19209.1"/>
    <property type="molecule type" value="Genomic_DNA"/>
</dbReference>
<feature type="compositionally biased region" description="Polar residues" evidence="9">
    <location>
        <begin position="499"/>
        <end position="509"/>
    </location>
</feature>
<dbReference type="PANTHER" id="PTHR12473">
    <property type="entry name" value="UBIQUITIN CARBOXYL-TERMINAL HYDROLASE MINDY-4-RELATED"/>
    <property type="match status" value="1"/>
</dbReference>
<evidence type="ECO:0000259" key="10">
    <source>
        <dbReference type="PROSITE" id="PS50222"/>
    </source>
</evidence>
<dbReference type="InterPro" id="IPR025257">
    <property type="entry name" value="MINDY-3/4_CD"/>
</dbReference>
<dbReference type="Pfam" id="PF13898">
    <property type="entry name" value="MINDY-3_4_CD"/>
    <property type="match status" value="1"/>
</dbReference>
<dbReference type="SMART" id="SM01174">
    <property type="entry name" value="DUF4205"/>
    <property type="match status" value="1"/>
</dbReference>
<comment type="similarity">
    <text evidence="3 8">Belongs to the MINDY deubiquitinase family. FAM188 subfamily.</text>
</comment>
<feature type="domain" description="EF-hand" evidence="10">
    <location>
        <begin position="332"/>
        <end position="367"/>
    </location>
</feature>
<keyword evidence="12" id="KW-1185">Reference proteome</keyword>
<comment type="function">
    <text evidence="2 8">Hydrolase that can remove 'Lys-48'-linked conjugated ubiquitin from proteins.</text>
</comment>
<evidence type="ECO:0000256" key="8">
    <source>
        <dbReference type="RuleBase" id="RU367088"/>
    </source>
</evidence>
<evidence type="ECO:0000256" key="7">
    <source>
        <dbReference type="ARBA" id="ARBA00022807"/>
    </source>
</evidence>
<comment type="caution">
    <text evidence="11">The sequence shown here is derived from an EMBL/GenBank/DDBJ whole genome shotgun (WGS) entry which is preliminary data.</text>
</comment>
<dbReference type="Gene3D" id="1.10.238.10">
    <property type="entry name" value="EF-hand"/>
    <property type="match status" value="1"/>
</dbReference>
<dbReference type="GO" id="GO:1990380">
    <property type="term" value="F:K48-linked deubiquitinase activity"/>
    <property type="evidence" value="ECO:0007669"/>
    <property type="project" value="UniProtKB-UniRule"/>
</dbReference>